<organism evidence="1 2">
    <name type="scientific">Shouchella xiaoxiensis</name>
    <dbReference type="NCBI Taxonomy" id="766895"/>
    <lineage>
        <taxon>Bacteria</taxon>
        <taxon>Bacillati</taxon>
        <taxon>Bacillota</taxon>
        <taxon>Bacilli</taxon>
        <taxon>Bacillales</taxon>
        <taxon>Bacillaceae</taxon>
        <taxon>Shouchella</taxon>
    </lineage>
</organism>
<dbReference type="Proteomes" id="UP001179280">
    <property type="component" value="Unassembled WGS sequence"/>
</dbReference>
<proteinExistence type="predicted"/>
<gene>
    <name evidence="1" type="ORF">JOC54_004333</name>
</gene>
<dbReference type="EMBL" id="JAFBCV010000020">
    <property type="protein sequence ID" value="MBM7841034.1"/>
    <property type="molecule type" value="Genomic_DNA"/>
</dbReference>
<comment type="caution">
    <text evidence="1">The sequence shown here is derived from an EMBL/GenBank/DDBJ whole genome shotgun (WGS) entry which is preliminary data.</text>
</comment>
<dbReference type="RefSeq" id="WP_054793079.1">
    <property type="nucleotide sequence ID" value="NZ_JAFBCV010000020.1"/>
</dbReference>
<sequence>MQVDLIDLDNEELLHQVRGKEAELLLAHVTSVNKIRLRVNKDVSFLGAIAEIIYDLDYIRGTPAQRIEVRLANVQIKRLS</sequence>
<reference evidence="1" key="1">
    <citation type="submission" date="2021-01" db="EMBL/GenBank/DDBJ databases">
        <title>Genomic Encyclopedia of Type Strains, Phase IV (KMG-IV): sequencing the most valuable type-strain genomes for metagenomic binning, comparative biology and taxonomic classification.</title>
        <authorList>
            <person name="Goeker M."/>
        </authorList>
    </citation>
    <scope>NUCLEOTIDE SEQUENCE</scope>
    <source>
        <strain evidence="1">DSM 21943</strain>
    </source>
</reference>
<name>A0ABS2SZW9_9BACI</name>
<keyword evidence="2" id="KW-1185">Reference proteome</keyword>
<accession>A0ABS2SZW9</accession>
<protein>
    <submittedName>
        <fullName evidence="1">Uncharacterized protein</fullName>
    </submittedName>
</protein>
<evidence type="ECO:0000313" key="1">
    <source>
        <dbReference type="EMBL" id="MBM7841034.1"/>
    </source>
</evidence>
<evidence type="ECO:0000313" key="2">
    <source>
        <dbReference type="Proteomes" id="UP001179280"/>
    </source>
</evidence>